<dbReference type="Proteomes" id="UP000828390">
    <property type="component" value="Unassembled WGS sequence"/>
</dbReference>
<evidence type="ECO:0000313" key="1">
    <source>
        <dbReference type="EMBL" id="KAH3729253.1"/>
    </source>
</evidence>
<dbReference type="AlphaFoldDB" id="A0A9D4HTV3"/>
<sequence length="66" mass="7758">MTRASSDRELQDLYFNIYDEREAARFVLQSNVFKKDHIPLLQSVLVNNIVLDCRDELNQFIEGNVI</sequence>
<comment type="caution">
    <text evidence="1">The sequence shown here is derived from an EMBL/GenBank/DDBJ whole genome shotgun (WGS) entry which is preliminary data.</text>
</comment>
<organism evidence="1 2">
    <name type="scientific">Dreissena polymorpha</name>
    <name type="common">Zebra mussel</name>
    <name type="synonym">Mytilus polymorpha</name>
    <dbReference type="NCBI Taxonomy" id="45954"/>
    <lineage>
        <taxon>Eukaryota</taxon>
        <taxon>Metazoa</taxon>
        <taxon>Spiralia</taxon>
        <taxon>Lophotrochozoa</taxon>
        <taxon>Mollusca</taxon>
        <taxon>Bivalvia</taxon>
        <taxon>Autobranchia</taxon>
        <taxon>Heteroconchia</taxon>
        <taxon>Euheterodonta</taxon>
        <taxon>Imparidentia</taxon>
        <taxon>Neoheterodontei</taxon>
        <taxon>Myida</taxon>
        <taxon>Dreissenoidea</taxon>
        <taxon>Dreissenidae</taxon>
        <taxon>Dreissena</taxon>
    </lineage>
</organism>
<protein>
    <submittedName>
        <fullName evidence="1">Uncharacterized protein</fullName>
    </submittedName>
</protein>
<name>A0A9D4HTV3_DREPO</name>
<keyword evidence="2" id="KW-1185">Reference proteome</keyword>
<accession>A0A9D4HTV3</accession>
<proteinExistence type="predicted"/>
<evidence type="ECO:0000313" key="2">
    <source>
        <dbReference type="Proteomes" id="UP000828390"/>
    </source>
</evidence>
<reference evidence="1" key="2">
    <citation type="submission" date="2020-11" db="EMBL/GenBank/DDBJ databases">
        <authorList>
            <person name="McCartney M.A."/>
            <person name="Auch B."/>
            <person name="Kono T."/>
            <person name="Mallez S."/>
            <person name="Becker A."/>
            <person name="Gohl D.M."/>
            <person name="Silverstein K.A.T."/>
            <person name="Koren S."/>
            <person name="Bechman K.B."/>
            <person name="Herman A."/>
            <person name="Abrahante J.E."/>
            <person name="Garbe J."/>
        </authorList>
    </citation>
    <scope>NUCLEOTIDE SEQUENCE</scope>
    <source>
        <strain evidence="1">Duluth1</strain>
        <tissue evidence="1">Whole animal</tissue>
    </source>
</reference>
<dbReference type="EMBL" id="JAIWYP010000012">
    <property type="protein sequence ID" value="KAH3729253.1"/>
    <property type="molecule type" value="Genomic_DNA"/>
</dbReference>
<gene>
    <name evidence="1" type="ORF">DPMN_055220</name>
</gene>
<reference evidence="1" key="1">
    <citation type="journal article" date="2019" name="bioRxiv">
        <title>The Genome of the Zebra Mussel, Dreissena polymorpha: A Resource for Invasive Species Research.</title>
        <authorList>
            <person name="McCartney M.A."/>
            <person name="Auch B."/>
            <person name="Kono T."/>
            <person name="Mallez S."/>
            <person name="Zhang Y."/>
            <person name="Obille A."/>
            <person name="Becker A."/>
            <person name="Abrahante J.E."/>
            <person name="Garbe J."/>
            <person name="Badalamenti J.P."/>
            <person name="Herman A."/>
            <person name="Mangelson H."/>
            <person name="Liachko I."/>
            <person name="Sullivan S."/>
            <person name="Sone E.D."/>
            <person name="Koren S."/>
            <person name="Silverstein K.A.T."/>
            <person name="Beckman K.B."/>
            <person name="Gohl D.M."/>
        </authorList>
    </citation>
    <scope>NUCLEOTIDE SEQUENCE</scope>
    <source>
        <strain evidence="1">Duluth1</strain>
        <tissue evidence="1">Whole animal</tissue>
    </source>
</reference>